<dbReference type="Proteomes" id="UP000008068">
    <property type="component" value="Unassembled WGS sequence"/>
</dbReference>
<dbReference type="STRING" id="135651.G0MLW5"/>
<feature type="compositionally biased region" description="Basic and acidic residues" evidence="1">
    <location>
        <begin position="38"/>
        <end position="58"/>
    </location>
</feature>
<dbReference type="InterPro" id="IPR000608">
    <property type="entry name" value="UBC"/>
</dbReference>
<name>G0MLW5_CAEBE</name>
<feature type="compositionally biased region" description="Acidic residues" evidence="1">
    <location>
        <begin position="334"/>
        <end position="348"/>
    </location>
</feature>
<dbReference type="OMA" id="CIMRIDE"/>
<accession>G0MLW5</accession>
<dbReference type="InParanoid" id="G0MLW5"/>
<sequence length="348" mass="39757">MSDEPGPSEPSTSSQSTSRTVRRRRPTAIAPEDAPIDVVRDDEIRILRPSDVPQREPLPEYNPPNSNRTIVPANVPIDRLHEYFTDNVLNVTIPSNIPSEILIQEAMRVGGPVSFRSTNYVDPEAEQLNRSVEAMEVSEAEQIPQRTPEWLVQNAFIERNTFYFENKFLGCTTMKKKDDVSQVNVAMEAPKDSIYVGGTYFFYIVLTVRNQKIFPEIHFRTLLFNPNLSASGIYDTEGLMRNWSGNSDLGVIYSWLRNEIRNLRADIFRRTPAQLENMSQPNLSKLARENWEKFEEMARDMVNKMAGGTVWKHKTVKANMGNVYDPKRGWAAPEPEEVDSDAEIDVEN</sequence>
<evidence type="ECO:0000256" key="1">
    <source>
        <dbReference type="SAM" id="MobiDB-lite"/>
    </source>
</evidence>
<dbReference type="HOGENOM" id="CLU_835680_0_0_1"/>
<feature type="region of interest" description="Disordered" evidence="1">
    <location>
        <begin position="327"/>
        <end position="348"/>
    </location>
</feature>
<dbReference type="eggNOG" id="KOG0417">
    <property type="taxonomic scope" value="Eukaryota"/>
</dbReference>
<feature type="domain" description="UBC core" evidence="2">
    <location>
        <begin position="145"/>
        <end position="307"/>
    </location>
</feature>
<evidence type="ECO:0000259" key="2">
    <source>
        <dbReference type="PROSITE" id="PS50127"/>
    </source>
</evidence>
<proteinExistence type="predicted"/>
<feature type="compositionally biased region" description="Low complexity" evidence="1">
    <location>
        <begin position="9"/>
        <end position="19"/>
    </location>
</feature>
<dbReference type="InterPro" id="IPR016135">
    <property type="entry name" value="UBQ-conjugating_enzyme/RWD"/>
</dbReference>
<dbReference type="AlphaFoldDB" id="G0MLW5"/>
<evidence type="ECO:0000313" key="3">
    <source>
        <dbReference type="EMBL" id="EGT36487.1"/>
    </source>
</evidence>
<keyword evidence="4" id="KW-1185">Reference proteome</keyword>
<dbReference type="CDD" id="cd00195">
    <property type="entry name" value="UBCc_UEV"/>
    <property type="match status" value="1"/>
</dbReference>
<dbReference type="OrthoDB" id="10069349at2759"/>
<dbReference type="FunCoup" id="G0MLW5">
    <property type="interactions" value="1915"/>
</dbReference>
<dbReference type="Gene3D" id="3.10.110.10">
    <property type="entry name" value="Ubiquitin Conjugating Enzyme"/>
    <property type="match status" value="1"/>
</dbReference>
<gene>
    <name evidence="3" type="primary">Cbn-uev-3</name>
    <name evidence="3" type="ORF">CAEBREN_20680</name>
</gene>
<dbReference type="EMBL" id="GL379801">
    <property type="protein sequence ID" value="EGT36487.1"/>
    <property type="molecule type" value="Genomic_DNA"/>
</dbReference>
<protein>
    <submittedName>
        <fullName evidence="3">CBN-UEV-3 protein</fullName>
    </submittedName>
</protein>
<feature type="region of interest" description="Disordered" evidence="1">
    <location>
        <begin position="1"/>
        <end position="70"/>
    </location>
</feature>
<organism evidence="4">
    <name type="scientific">Caenorhabditis brenneri</name>
    <name type="common">Nematode worm</name>
    <dbReference type="NCBI Taxonomy" id="135651"/>
    <lineage>
        <taxon>Eukaryota</taxon>
        <taxon>Metazoa</taxon>
        <taxon>Ecdysozoa</taxon>
        <taxon>Nematoda</taxon>
        <taxon>Chromadorea</taxon>
        <taxon>Rhabditida</taxon>
        <taxon>Rhabditina</taxon>
        <taxon>Rhabditomorpha</taxon>
        <taxon>Rhabditoidea</taxon>
        <taxon>Rhabditidae</taxon>
        <taxon>Peloderinae</taxon>
        <taxon>Caenorhabditis</taxon>
    </lineage>
</organism>
<reference evidence="4" key="1">
    <citation type="submission" date="2011-07" db="EMBL/GenBank/DDBJ databases">
        <authorList>
            <consortium name="Caenorhabditis brenneri Sequencing and Analysis Consortium"/>
            <person name="Wilson R.K."/>
        </authorList>
    </citation>
    <scope>NUCLEOTIDE SEQUENCE [LARGE SCALE GENOMIC DNA]</scope>
    <source>
        <strain evidence="4">PB2801</strain>
    </source>
</reference>
<dbReference type="SUPFAM" id="SSF54495">
    <property type="entry name" value="UBC-like"/>
    <property type="match status" value="1"/>
</dbReference>
<dbReference type="PROSITE" id="PS50127">
    <property type="entry name" value="UBC_2"/>
    <property type="match status" value="1"/>
</dbReference>
<evidence type="ECO:0000313" key="4">
    <source>
        <dbReference type="Proteomes" id="UP000008068"/>
    </source>
</evidence>